<dbReference type="InterPro" id="IPR013608">
    <property type="entry name" value="VWA_N"/>
</dbReference>
<evidence type="ECO:0000256" key="3">
    <source>
        <dbReference type="ARBA" id="ARBA00022568"/>
    </source>
</evidence>
<dbReference type="Gene3D" id="3.40.50.410">
    <property type="entry name" value="von Willebrand factor, type A domain"/>
    <property type="match status" value="1"/>
</dbReference>
<keyword evidence="10" id="KW-1133">Transmembrane helix</keyword>
<evidence type="ECO:0000256" key="14">
    <source>
        <dbReference type="ARBA" id="ARBA00023180"/>
    </source>
</evidence>
<feature type="compositionally biased region" description="Basic residues" evidence="16">
    <location>
        <begin position="45"/>
        <end position="63"/>
    </location>
</feature>
<keyword evidence="11" id="KW-0406">Ion transport</keyword>
<evidence type="ECO:0000256" key="15">
    <source>
        <dbReference type="ARBA" id="ARBA00023303"/>
    </source>
</evidence>
<dbReference type="KEGG" id="vde:111243872"/>
<organism evidence="18 19">
    <name type="scientific">Varroa destructor</name>
    <name type="common">Honeybee mite</name>
    <dbReference type="NCBI Taxonomy" id="109461"/>
    <lineage>
        <taxon>Eukaryota</taxon>
        <taxon>Metazoa</taxon>
        <taxon>Ecdysozoa</taxon>
        <taxon>Arthropoda</taxon>
        <taxon>Chelicerata</taxon>
        <taxon>Arachnida</taxon>
        <taxon>Acari</taxon>
        <taxon>Parasitiformes</taxon>
        <taxon>Mesostigmata</taxon>
        <taxon>Gamasina</taxon>
        <taxon>Dermanyssoidea</taxon>
        <taxon>Varroidae</taxon>
        <taxon>Varroa</taxon>
    </lineage>
</organism>
<dbReference type="GeneID" id="111243872"/>
<dbReference type="Pfam" id="PF08473">
    <property type="entry name" value="VGCC_alpha2"/>
    <property type="match status" value="1"/>
</dbReference>
<evidence type="ECO:0000256" key="12">
    <source>
        <dbReference type="ARBA" id="ARBA00023136"/>
    </source>
</evidence>
<evidence type="ECO:0000256" key="13">
    <source>
        <dbReference type="ARBA" id="ARBA00023157"/>
    </source>
</evidence>
<feature type="region of interest" description="Disordered" evidence="16">
    <location>
        <begin position="1"/>
        <end position="63"/>
    </location>
</feature>
<evidence type="ECO:0000313" key="18">
    <source>
        <dbReference type="EnsemblMetazoa" id="XP_022645843"/>
    </source>
</evidence>
<feature type="compositionally biased region" description="Polar residues" evidence="16">
    <location>
        <begin position="161"/>
        <end position="173"/>
    </location>
</feature>
<sequence length="1581" mass="179951">MKIRRMSLLEARGSGPPLKAHDDERSDRSLLESEQIGVNISGSNVRRRPRARPHLGYGGRKRKAAAGPSLILLKGRNNQYSRSQQRCNANRCSPQKFPQLSSVSVLMPSIISISRSVPNSTAASLSSLATKQKINQTNTADTLTSSASSITPTEIAKTNTCCDHRTNNTSDSLTMRAPRPNNSRRLRCRPSQKCPPSLQPRPRKPLRLSPLPHLLFCAMLFVGSTQLERAHAKDQDLIGHQIKSWAVRFAKDLKVANEVASNYSAIKTSFSNELFKVSNKGNTLFEDITRSLANLVRKKQESVEHLYRETEKLVETSRYDSSPFDLVNAKRLVPRPENDKYPHPDGCTDDFGVLRKDEEGIPLLGCVEKRLDLNYSSYFEQEVSFDKSAIHVATNIYTRAEHVMHAIRMSSELDNRFRANRGSDPYLSFQFFCSHTGFLRLYPAVQWPDMEPDMYECRSRSWYVQAAASAKDIVILLDVSGSMTGLRKEIARNVVINILETLTDNDFVQVLTFKNDCLPLVPCFDMPVQANQRNIREFKEYLNKLDTQNIANFSSALTEAFELLQRFNRSKGGSQCNQAIMLITDGAPSNYQDIFFRYNYPNIPVRVFTYLIGREVTDTREVNWMACSNRGYYTHVTTLAEVREQVLKYIPVMSRPIVLARKHPVIWTAAYPTVTEILLTDNLWEERERARFKAEGLRNLRRRMQRDSHVRDQNNTEYYYDTDDYEDEDEDYDNKTQPLKSAERSQRRRKRSPEEGPSGAGGGAKSLRANAPIRGDVSYISLSDQLALRPENRDYPETKKRKPLMLTTVAIPVFNISKGENDTNATSHLLGVVGVDVPVRELERLASPFQLGVNAYPLILNKNGHLISHPDLRPMFQDFVKPFHSNVDLLEVELLDSQLSARDFSQTFKDLRKNMIDGRRGWTEPHNVRVHMDGMKRVAVRKQRYYYGPVGNSVFALAIALPQPYGSYGVEAQFELSNPANLKIDVYKQFFEGTDWHVHPNWTYCEDDNAERGWHNIEKRGIDRVQRNAIASLLKAWRTERNPKFSPEPNRPNKMHQFKTWTCDLDLLQSLIHDATRTAPHILEQVKSQHPPASTKSRASGMYNPLHTLLQLLPRDVLTQSNGIISAFVATRSGLLRVQTFLDQNISESEKFYNKYPRSIDELFYKRAVDFYYHSNASKEAFVYSVPFDAGESLQAEGTPIVMTATRVVMLGNSENATAPVAVVGVQIDHQIFTEKFFNSTLTACDQVASKDCKFKCNSEASGFDCYLLDSNGFIISTANSSDVLLVGKFFGEVDAAVFNQLIKYNIFKKVTIYDYQAVCFDKKPGQASASRLLNPFKSVLNGLMFLLNTFVTNIVKMAAIAIDTEWWFHEPLRAFGYDNDAVAGDDGDNPHPGMSFTQVRPCDREIDLYIMANLGENPTFGNVHQCNVACNHTFIVQPVYDSNMLMVAIPHACQHCERERLRLEPHEALLPESNVTTACVKTPLHRQRPDTCYNYHAAPDRRFRTNEPICEEGYSYFYKKFACEKEMLRELDLKEQCGSSTTSSLSWPLLLLCGLLTLLLRHRDPFNVDQDINLRFIGLR</sequence>
<name>A0A7M7J468_VARDE</name>
<evidence type="ECO:0000256" key="10">
    <source>
        <dbReference type="ARBA" id="ARBA00022989"/>
    </source>
</evidence>
<evidence type="ECO:0000256" key="5">
    <source>
        <dbReference type="ARBA" id="ARBA00022692"/>
    </source>
</evidence>
<dbReference type="CDD" id="cd01463">
    <property type="entry name" value="vWA_VGCC_like"/>
    <property type="match status" value="1"/>
</dbReference>
<dbReference type="InterPro" id="IPR002035">
    <property type="entry name" value="VWF_A"/>
</dbReference>
<keyword evidence="15" id="KW-0407">Ion channel</keyword>
<evidence type="ECO:0000313" key="19">
    <source>
        <dbReference type="Proteomes" id="UP000594260"/>
    </source>
</evidence>
<feature type="domain" description="VWFA" evidence="17">
    <location>
        <begin position="472"/>
        <end position="657"/>
    </location>
</feature>
<dbReference type="SMART" id="SM00327">
    <property type="entry name" value="VWA"/>
    <property type="match status" value="1"/>
</dbReference>
<dbReference type="GO" id="GO:0005891">
    <property type="term" value="C:voltage-gated calcium channel complex"/>
    <property type="evidence" value="ECO:0007669"/>
    <property type="project" value="TreeGrafter"/>
</dbReference>
<evidence type="ECO:0000256" key="4">
    <source>
        <dbReference type="ARBA" id="ARBA00022673"/>
    </source>
</evidence>
<dbReference type="InterPro" id="IPR051173">
    <property type="entry name" value="Ca_channel_alpha-2/delta"/>
</dbReference>
<keyword evidence="7" id="KW-0732">Signal</keyword>
<reference evidence="18" key="1">
    <citation type="submission" date="2021-01" db="UniProtKB">
        <authorList>
            <consortium name="EnsemblMetazoa"/>
        </authorList>
    </citation>
    <scope>IDENTIFICATION</scope>
</reference>
<dbReference type="InParanoid" id="A0A7M7J468"/>
<feature type="compositionally biased region" description="Acidic residues" evidence="16">
    <location>
        <begin position="720"/>
        <end position="732"/>
    </location>
</feature>
<dbReference type="GO" id="GO:0005245">
    <property type="term" value="F:voltage-gated calcium channel activity"/>
    <property type="evidence" value="ECO:0007669"/>
    <property type="project" value="TreeGrafter"/>
</dbReference>
<dbReference type="SUPFAM" id="SSF53300">
    <property type="entry name" value="vWA-like"/>
    <property type="match status" value="1"/>
</dbReference>
<keyword evidence="4" id="KW-0107">Calcium channel</keyword>
<dbReference type="OMA" id="WMANANE"/>
<dbReference type="FunFam" id="3.40.50.410:FF:000007">
    <property type="entry name" value="Calcium voltage-gated channel auxiliary subunit alpha2delta 3"/>
    <property type="match status" value="1"/>
</dbReference>
<keyword evidence="8" id="KW-0106">Calcium</keyword>
<feature type="compositionally biased region" description="Basic and acidic residues" evidence="16">
    <location>
        <begin position="19"/>
        <end position="31"/>
    </location>
</feature>
<evidence type="ECO:0000259" key="17">
    <source>
        <dbReference type="PROSITE" id="PS50234"/>
    </source>
</evidence>
<keyword evidence="5" id="KW-0812">Transmembrane</keyword>
<dbReference type="InterPro" id="IPR013680">
    <property type="entry name" value="VDCC_a2/dsu"/>
</dbReference>
<evidence type="ECO:0000256" key="2">
    <source>
        <dbReference type="ARBA" id="ARBA00022448"/>
    </source>
</evidence>
<dbReference type="PANTHER" id="PTHR10166">
    <property type="entry name" value="VOLTAGE-DEPENDENT CALCIUM CHANNEL SUBUNIT ALPHA-2/DELTA-RELATED"/>
    <property type="match status" value="1"/>
</dbReference>
<dbReference type="PANTHER" id="PTHR10166:SF37">
    <property type="entry name" value="STOLID, ISOFORM H"/>
    <property type="match status" value="1"/>
</dbReference>
<evidence type="ECO:0000256" key="16">
    <source>
        <dbReference type="SAM" id="MobiDB-lite"/>
    </source>
</evidence>
<keyword evidence="3" id="KW-0109">Calcium transport</keyword>
<comment type="subcellular location">
    <subcellularLocation>
        <location evidence="1">Membrane</location>
        <topology evidence="1">Single-pass type I membrane protein</topology>
    </subcellularLocation>
</comment>
<feature type="region of interest" description="Disordered" evidence="16">
    <location>
        <begin position="161"/>
        <end position="204"/>
    </location>
</feature>
<keyword evidence="9" id="KW-0851">Voltage-gated channel</keyword>
<evidence type="ECO:0000256" key="1">
    <source>
        <dbReference type="ARBA" id="ARBA00004479"/>
    </source>
</evidence>
<proteinExistence type="predicted"/>
<keyword evidence="14" id="KW-0325">Glycoprotein</keyword>
<feature type="region of interest" description="Disordered" evidence="16">
    <location>
        <begin position="708"/>
        <end position="768"/>
    </location>
</feature>
<dbReference type="Proteomes" id="UP000594260">
    <property type="component" value="Unplaced"/>
</dbReference>
<dbReference type="InterPro" id="IPR036465">
    <property type="entry name" value="vWFA_dom_sf"/>
</dbReference>
<evidence type="ECO:0000256" key="9">
    <source>
        <dbReference type="ARBA" id="ARBA00022882"/>
    </source>
</evidence>
<keyword evidence="6" id="KW-0479">Metal-binding</keyword>
<dbReference type="Pfam" id="PF13768">
    <property type="entry name" value="VWA_3"/>
    <property type="match status" value="1"/>
</dbReference>
<keyword evidence="19" id="KW-1185">Reference proteome</keyword>
<dbReference type="OrthoDB" id="10054666at2759"/>
<evidence type="ECO:0000256" key="7">
    <source>
        <dbReference type="ARBA" id="ARBA00022729"/>
    </source>
</evidence>
<evidence type="ECO:0000256" key="6">
    <source>
        <dbReference type="ARBA" id="ARBA00022723"/>
    </source>
</evidence>
<keyword evidence="12" id="KW-0472">Membrane</keyword>
<accession>A0A7M7J468</accession>
<protein>
    <recommendedName>
        <fullName evidence="17">VWFA domain-containing protein</fullName>
    </recommendedName>
</protein>
<dbReference type="FunCoup" id="A0A7M7J468">
    <property type="interactions" value="98"/>
</dbReference>
<evidence type="ECO:0000256" key="8">
    <source>
        <dbReference type="ARBA" id="ARBA00022837"/>
    </source>
</evidence>
<keyword evidence="2" id="KW-0813">Transport</keyword>
<dbReference type="EnsemblMetazoa" id="XM_022790108">
    <property type="protein sequence ID" value="XP_022645843"/>
    <property type="gene ID" value="LOC111243872"/>
</dbReference>
<dbReference type="RefSeq" id="XP_022645843.1">
    <property type="nucleotide sequence ID" value="XM_022790108.1"/>
</dbReference>
<keyword evidence="13" id="KW-1015">Disulfide bond</keyword>
<dbReference type="GO" id="GO:0046872">
    <property type="term" value="F:metal ion binding"/>
    <property type="evidence" value="ECO:0007669"/>
    <property type="project" value="UniProtKB-KW"/>
</dbReference>
<dbReference type="PROSITE" id="PS50234">
    <property type="entry name" value="VWFA"/>
    <property type="match status" value="1"/>
</dbReference>
<dbReference type="Pfam" id="PF08399">
    <property type="entry name" value="VWA_N"/>
    <property type="match status" value="1"/>
</dbReference>
<dbReference type="Gene3D" id="3.30.450.20">
    <property type="entry name" value="PAS domain"/>
    <property type="match status" value="1"/>
</dbReference>
<dbReference type="CTD" id="36526"/>
<evidence type="ECO:0000256" key="11">
    <source>
        <dbReference type="ARBA" id="ARBA00023065"/>
    </source>
</evidence>